<feature type="domain" description="C2H2-type" evidence="7">
    <location>
        <begin position="966"/>
        <end position="994"/>
    </location>
</feature>
<dbReference type="PANTHER" id="PTHR10039:SF14">
    <property type="entry name" value="NACHT DOMAIN-CONTAINING PROTEIN"/>
    <property type="match status" value="1"/>
</dbReference>
<dbReference type="EMBL" id="KZ613746">
    <property type="protein sequence ID" value="PMD65710.1"/>
    <property type="molecule type" value="Genomic_DNA"/>
</dbReference>
<feature type="compositionally biased region" description="Basic residues" evidence="6">
    <location>
        <begin position="983"/>
        <end position="992"/>
    </location>
</feature>
<organism evidence="9 10">
    <name type="scientific">Hyaloscypha bicolor E</name>
    <dbReference type="NCBI Taxonomy" id="1095630"/>
    <lineage>
        <taxon>Eukaryota</taxon>
        <taxon>Fungi</taxon>
        <taxon>Dikarya</taxon>
        <taxon>Ascomycota</taxon>
        <taxon>Pezizomycotina</taxon>
        <taxon>Leotiomycetes</taxon>
        <taxon>Helotiales</taxon>
        <taxon>Hyaloscyphaceae</taxon>
        <taxon>Hyaloscypha</taxon>
        <taxon>Hyaloscypha bicolor</taxon>
    </lineage>
</organism>
<dbReference type="InterPro" id="IPR027417">
    <property type="entry name" value="P-loop_NTPase"/>
</dbReference>
<proteinExistence type="predicted"/>
<dbReference type="Pfam" id="PF22939">
    <property type="entry name" value="WHD_GPIID"/>
    <property type="match status" value="1"/>
</dbReference>
<evidence type="ECO:0000313" key="10">
    <source>
        <dbReference type="Proteomes" id="UP000235371"/>
    </source>
</evidence>
<keyword evidence="10" id="KW-1185">Reference proteome</keyword>
<dbReference type="InterPro" id="IPR013087">
    <property type="entry name" value="Znf_C2H2_type"/>
</dbReference>
<evidence type="ECO:0000256" key="3">
    <source>
        <dbReference type="ARBA" id="ARBA00022771"/>
    </source>
</evidence>
<evidence type="ECO:0008006" key="11">
    <source>
        <dbReference type="Google" id="ProtNLM"/>
    </source>
</evidence>
<feature type="domain" description="NACHT" evidence="8">
    <location>
        <begin position="293"/>
        <end position="441"/>
    </location>
</feature>
<dbReference type="InterPro" id="IPR054471">
    <property type="entry name" value="GPIID_WHD"/>
</dbReference>
<dbReference type="RefSeq" id="XP_024742614.1">
    <property type="nucleotide sequence ID" value="XM_024879349.1"/>
</dbReference>
<dbReference type="InterPro" id="IPR056125">
    <property type="entry name" value="DUF7708"/>
</dbReference>
<dbReference type="InterPro" id="IPR036236">
    <property type="entry name" value="Znf_C2H2_sf"/>
</dbReference>
<evidence type="ECO:0000256" key="4">
    <source>
        <dbReference type="ARBA" id="ARBA00022833"/>
    </source>
</evidence>
<dbReference type="PROSITE" id="PS00028">
    <property type="entry name" value="ZINC_FINGER_C2H2_1"/>
    <property type="match status" value="2"/>
</dbReference>
<evidence type="ECO:0000256" key="5">
    <source>
        <dbReference type="PROSITE-ProRule" id="PRU00042"/>
    </source>
</evidence>
<evidence type="ECO:0000256" key="2">
    <source>
        <dbReference type="ARBA" id="ARBA00022737"/>
    </source>
</evidence>
<dbReference type="Pfam" id="PF24809">
    <property type="entry name" value="DUF7708"/>
    <property type="match status" value="1"/>
</dbReference>
<keyword evidence="1" id="KW-0479">Metal-binding</keyword>
<dbReference type="InParanoid" id="A0A2J6TRR5"/>
<dbReference type="Gene3D" id="3.30.160.60">
    <property type="entry name" value="Classic Zinc Finger"/>
    <property type="match status" value="3"/>
</dbReference>
<name>A0A2J6TRR5_9HELO</name>
<keyword evidence="3 5" id="KW-0863">Zinc-finger</keyword>
<dbReference type="Pfam" id="PF24883">
    <property type="entry name" value="NPHP3_N"/>
    <property type="match status" value="1"/>
</dbReference>
<keyword evidence="4" id="KW-0862">Zinc</keyword>
<dbReference type="AlphaFoldDB" id="A0A2J6TRR5"/>
<feature type="domain" description="C2H2-type" evidence="7">
    <location>
        <begin position="939"/>
        <end position="966"/>
    </location>
</feature>
<accession>A0A2J6TRR5</accession>
<dbReference type="InterPro" id="IPR056884">
    <property type="entry name" value="NPHP3-like_N"/>
</dbReference>
<protein>
    <recommendedName>
        <fullName evidence="11">C2H2 domain-containing protein</fullName>
    </recommendedName>
</protein>
<dbReference type="PROSITE" id="PS50157">
    <property type="entry name" value="ZINC_FINGER_C2H2_2"/>
    <property type="match status" value="3"/>
</dbReference>
<dbReference type="InterPro" id="IPR007111">
    <property type="entry name" value="NACHT_NTPase"/>
</dbReference>
<dbReference type="STRING" id="1095630.A0A2J6TRR5"/>
<dbReference type="FunFam" id="3.30.160.60:FF:000100">
    <property type="entry name" value="Zinc finger 45-like"/>
    <property type="match status" value="1"/>
</dbReference>
<dbReference type="SUPFAM" id="SSF57667">
    <property type="entry name" value="beta-beta-alpha zinc fingers"/>
    <property type="match status" value="2"/>
</dbReference>
<evidence type="ECO:0000256" key="1">
    <source>
        <dbReference type="ARBA" id="ARBA00022723"/>
    </source>
</evidence>
<evidence type="ECO:0000259" key="7">
    <source>
        <dbReference type="PROSITE" id="PS50157"/>
    </source>
</evidence>
<dbReference type="OrthoDB" id="21416at2759"/>
<evidence type="ECO:0000256" key="6">
    <source>
        <dbReference type="SAM" id="MobiDB-lite"/>
    </source>
</evidence>
<dbReference type="PANTHER" id="PTHR10039">
    <property type="entry name" value="AMELOGENIN"/>
    <property type="match status" value="1"/>
</dbReference>
<dbReference type="PROSITE" id="PS50837">
    <property type="entry name" value="NACHT"/>
    <property type="match status" value="1"/>
</dbReference>
<dbReference type="GeneID" id="36587426"/>
<dbReference type="SMART" id="SM00355">
    <property type="entry name" value="ZnF_C2H2"/>
    <property type="match status" value="5"/>
</dbReference>
<sequence>MASNPGMVSGGSGTAGAVNVNATAFERVLEEFKKDLKKKDKDNFQMTSLETLNQAIGEIQKQQQSERRMQNMTRLKRFIEAMAEYGKVIDTFCNGSQFVPFIWGPIKFLLQATSAFSEAFNELLDAYQRIGDNLPLLLQYQNLFQADPRIGKILVFMYEDILEFHRRALNYFQKPMWKKLYHATWKTFKARFSGLIESMSQHRSLIERQAQLSEIDEARKAREINEANFQVMFEAQDHFRRQAVNNWFRAPSVESDQHHFFGMRAQYPQTGRWLLELENFKQWFDPQFPTIPPLLWLNGKPGAGKTILASLVIEEVQKLNPRPTILFFYCKDGDCQRDNFVSIARGLLAQLLKQNKEMLPYFFEEASNSSDSVLTNPATSKELLDMGIRNCKSVYIILDGIDECSRDERKSITSWFRNLIEELPPSNAEAIRCLFVSQDDGAARKDFAGLSTIAINARDNKNDIKEYSTIWAERIKEKFGISDHMSSNIALNVLNTSDGMFLLAKLICDNLLQQTSIEGLEEELAPDKFPKEVNEAYSRILARIFRHASAAQNKDTMMLLSWLVCAKRPFKWHEIQGAKCINLDEQCIEWDRRRFRDDSKDLCGSLVEVRSDKTVELVHLTAKFFLVEEKHVPIATDEIKLATLCIDYLNLPGFCTQNVEQLIFEGYYAFMDYAVAFWLRHLEAGTIKSEEEDDDEDVGAGNGTWTMFMESLEIFLDKHWASPKTPLLVSKRNSDRLQRFREASFYDTLEQAVVSTRKQLTYYGKMKKEEIALDLGEILLKIRPVLEAAYAQPKDDSAKVRFEQMYGSDLYKCSRFSCNYFHNGFSTREEREQHLQKHDRPFRCTVEGCPTAIIGLATESELEKHMKDTHGTLADQEGEFPAESDMAPPPRLETPVRRLLPPEPKKIKKVFSCPDCSKVFTRKFNLDSHLATHGPIRPFFCKSCGKRFARRNDCNRHENSHKGERYTCEGCGKEFTRADSLRNHHNKSKAGQRCRIPPISDNGLEQENPEAPEEN</sequence>
<evidence type="ECO:0000259" key="8">
    <source>
        <dbReference type="PROSITE" id="PS50837"/>
    </source>
</evidence>
<feature type="region of interest" description="Disordered" evidence="6">
    <location>
        <begin position="982"/>
        <end position="1015"/>
    </location>
</feature>
<keyword evidence="2" id="KW-0677">Repeat</keyword>
<reference evidence="9" key="1">
    <citation type="submission" date="2016-04" db="EMBL/GenBank/DDBJ databases">
        <title>A degradative enzymes factory behind the ericoid mycorrhizal symbiosis.</title>
        <authorList>
            <consortium name="DOE Joint Genome Institute"/>
            <person name="Martino E."/>
            <person name="Morin E."/>
            <person name="Grelet G."/>
            <person name="Kuo A."/>
            <person name="Kohler A."/>
            <person name="Daghino S."/>
            <person name="Barry K."/>
            <person name="Choi C."/>
            <person name="Cichocki N."/>
            <person name="Clum A."/>
            <person name="Copeland A."/>
            <person name="Hainaut M."/>
            <person name="Haridas S."/>
            <person name="Labutti K."/>
            <person name="Lindquist E."/>
            <person name="Lipzen A."/>
            <person name="Khouja H.-R."/>
            <person name="Murat C."/>
            <person name="Ohm R."/>
            <person name="Olson A."/>
            <person name="Spatafora J."/>
            <person name="Veneault-Fourrey C."/>
            <person name="Henrissat B."/>
            <person name="Grigoriev I."/>
            <person name="Martin F."/>
            <person name="Perotto S."/>
        </authorList>
    </citation>
    <scope>NUCLEOTIDE SEQUENCE [LARGE SCALE GENOMIC DNA]</scope>
    <source>
        <strain evidence="9">E</strain>
    </source>
</reference>
<dbReference type="Proteomes" id="UP000235371">
    <property type="component" value="Unassembled WGS sequence"/>
</dbReference>
<dbReference type="GO" id="GO:0008270">
    <property type="term" value="F:zinc ion binding"/>
    <property type="evidence" value="ECO:0007669"/>
    <property type="project" value="UniProtKB-KW"/>
</dbReference>
<evidence type="ECO:0000313" key="9">
    <source>
        <dbReference type="EMBL" id="PMD65710.1"/>
    </source>
</evidence>
<feature type="domain" description="C2H2-type" evidence="7">
    <location>
        <begin position="911"/>
        <end position="938"/>
    </location>
</feature>
<dbReference type="Gene3D" id="3.40.50.300">
    <property type="entry name" value="P-loop containing nucleotide triphosphate hydrolases"/>
    <property type="match status" value="1"/>
</dbReference>
<gene>
    <name evidence="9" type="ORF">K444DRAFT_608277</name>
</gene>
<dbReference type="SUPFAM" id="SSF52540">
    <property type="entry name" value="P-loop containing nucleoside triphosphate hydrolases"/>
    <property type="match status" value="1"/>
</dbReference>
<dbReference type="Pfam" id="PF00096">
    <property type="entry name" value="zf-C2H2"/>
    <property type="match status" value="2"/>
</dbReference>